<accession>A0A9X5FFP2</accession>
<dbReference type="SUPFAM" id="SSF49319">
    <property type="entry name" value="Actinoxanthin-like"/>
    <property type="match status" value="1"/>
</dbReference>
<dbReference type="AlphaFoldDB" id="A0A9X5FFP2"/>
<organism evidence="2 3">
    <name type="scientific">Sanguibacter hominis ATCC BAA-789</name>
    <dbReference type="NCBI Taxonomy" id="1312740"/>
    <lineage>
        <taxon>Bacteria</taxon>
        <taxon>Bacillati</taxon>
        <taxon>Actinomycetota</taxon>
        <taxon>Actinomycetes</taxon>
        <taxon>Micrococcales</taxon>
        <taxon>Sanguibacteraceae</taxon>
        <taxon>Sanguibacter</taxon>
    </lineage>
</organism>
<evidence type="ECO:0000256" key="1">
    <source>
        <dbReference type="SAM" id="SignalP"/>
    </source>
</evidence>
<feature type="non-terminal residue" evidence="2">
    <location>
        <position position="92"/>
    </location>
</feature>
<gene>
    <name evidence="2" type="ORF">HF995_13010</name>
</gene>
<dbReference type="Gene3D" id="2.60.40.230">
    <property type="entry name" value="Neocarzinostatin-like"/>
    <property type="match status" value="1"/>
</dbReference>
<comment type="caution">
    <text evidence="2">The sequence shown here is derived from an EMBL/GenBank/DDBJ whole genome shotgun (WGS) entry which is preliminary data.</text>
</comment>
<name>A0A9X5FFP2_9MICO</name>
<evidence type="ECO:0008006" key="4">
    <source>
        <dbReference type="Google" id="ProtNLM"/>
    </source>
</evidence>
<keyword evidence="1" id="KW-0732">Signal</keyword>
<feature type="chain" id="PRO_5040764281" description="Htaa domain-containing protein" evidence="1">
    <location>
        <begin position="29"/>
        <end position="92"/>
    </location>
</feature>
<feature type="signal peptide" evidence="1">
    <location>
        <begin position="1"/>
        <end position="28"/>
    </location>
</feature>
<protein>
    <recommendedName>
        <fullName evidence="4">Htaa domain-containing protein</fullName>
    </recommendedName>
</protein>
<keyword evidence="3" id="KW-1185">Reference proteome</keyword>
<dbReference type="Proteomes" id="UP000774283">
    <property type="component" value="Unassembled WGS sequence"/>
</dbReference>
<dbReference type="EMBL" id="JAAXOW010000005">
    <property type="protein sequence ID" value="NKX94177.1"/>
    <property type="molecule type" value="Genomic_DNA"/>
</dbReference>
<dbReference type="InterPro" id="IPR027273">
    <property type="entry name" value="Neocarzinostatin-like"/>
</dbReference>
<proteinExistence type="predicted"/>
<sequence>MQLVSRARSALAALAVLALTLTASIVGATVPAAAVPVGPSVTVSKTSGLVDGEKVTVRGTGFVAGDPAAVGARPPLAGKFAGTYVAFGRFAE</sequence>
<evidence type="ECO:0000313" key="2">
    <source>
        <dbReference type="EMBL" id="NKX94177.1"/>
    </source>
</evidence>
<evidence type="ECO:0000313" key="3">
    <source>
        <dbReference type="Proteomes" id="UP000774283"/>
    </source>
</evidence>
<reference evidence="2 3" key="1">
    <citation type="submission" date="2020-04" db="EMBL/GenBank/DDBJ databases">
        <title>MicrobeNet Type strains.</title>
        <authorList>
            <person name="Nicholson A.C."/>
        </authorList>
    </citation>
    <scope>NUCLEOTIDE SEQUENCE [LARGE SCALE GENOMIC DNA]</scope>
    <source>
        <strain evidence="2 3">ATCC BAA-789</strain>
    </source>
</reference>